<evidence type="ECO:0000256" key="5">
    <source>
        <dbReference type="ARBA" id="ARBA00023187"/>
    </source>
</evidence>
<keyword evidence="11" id="KW-1185">Reference proteome</keyword>
<dbReference type="PANTHER" id="PTHR12942">
    <property type="entry name" value="STEP II SPLICING FACTOR SLU7"/>
    <property type="match status" value="1"/>
</dbReference>
<feature type="compositionally biased region" description="Polar residues" evidence="8">
    <location>
        <begin position="212"/>
        <end position="221"/>
    </location>
</feature>
<feature type="region of interest" description="Disordered" evidence="8">
    <location>
        <begin position="1"/>
        <end position="38"/>
    </location>
</feature>
<sequence>MNTKNVTREDKKKEKELNEARKAGKIEALKDEEGNDINPHMPQYIIKAPWYLNQTKPGLKHQRYKGTDKVKIEEERNKKIYIKKNVKNNTDFCKNCGSLAHKEKNCLERTRKKKINFVNKDNDNDFLCVTQDLGYDGNRDRWVGYNPNNFEYIYKEYEKIAEEKKKRKAEELKKKYEKKSIKKKKRNVDKERQGGGGIDDAEDADKRDGNRKNNNTEGTNHNMDNKNEEDNSESDIEEDEEGEEEEEEEEDGMQDDEGKETADELKEDGVKNNGSSNNNMNKNEKNRNVARNLRIREDTAKYLYNLSLNSAFYDPKSRSMREDPFANIRKNLGEDENYYKGENYYNNTDEAIESKKLEIFAWETYKRGENVHFNAQPTQLELLYKEFLEKKKKLIKKKEEDILKTYKCENMSTGLKNHENEEEELIHSEIYTEYKPIDQIDTKTKKIKVLSKYEEDIHIFDHSSIFGSYYDKEKKKWGYKCCLSTNKFEKCFHT</sequence>
<feature type="domain" description="Pre-mRNA-splicing factor SLU7" evidence="9">
    <location>
        <begin position="133"/>
        <end position="468"/>
    </location>
</feature>
<evidence type="ECO:0000256" key="2">
    <source>
        <dbReference type="ARBA" id="ARBA00007203"/>
    </source>
</evidence>
<dbReference type="GO" id="GO:0030628">
    <property type="term" value="F:pre-mRNA 3'-splice site binding"/>
    <property type="evidence" value="ECO:0007669"/>
    <property type="project" value="UniProtKB-UniRule"/>
</dbReference>
<proteinExistence type="inferred from homology"/>
<evidence type="ECO:0000256" key="8">
    <source>
        <dbReference type="SAM" id="MobiDB-lite"/>
    </source>
</evidence>
<feature type="region of interest" description="Disordered" evidence="8">
    <location>
        <begin position="167"/>
        <end position="291"/>
    </location>
</feature>
<keyword evidence="4 7" id="KW-0747">Spliceosome</keyword>
<accession>A0A1Y1JI60</accession>
<comment type="caution">
    <text evidence="10">The sequence shown here is derived from an EMBL/GenBank/DDBJ whole genome shotgun (WGS) entry which is preliminary data.</text>
</comment>
<dbReference type="AlphaFoldDB" id="A0A1Y1JI60"/>
<dbReference type="Pfam" id="PF11708">
    <property type="entry name" value="Slu7"/>
    <property type="match status" value="1"/>
</dbReference>
<evidence type="ECO:0000259" key="9">
    <source>
        <dbReference type="Pfam" id="PF11708"/>
    </source>
</evidence>
<evidence type="ECO:0000313" key="10">
    <source>
        <dbReference type="EMBL" id="GAW81920.1"/>
    </source>
</evidence>
<evidence type="ECO:0000256" key="6">
    <source>
        <dbReference type="ARBA" id="ARBA00023242"/>
    </source>
</evidence>
<comment type="subcellular location">
    <subcellularLocation>
        <location evidence="1 7">Nucleus</location>
    </subcellularLocation>
</comment>
<feature type="compositionally biased region" description="Basic and acidic residues" evidence="8">
    <location>
        <begin position="259"/>
        <end position="270"/>
    </location>
</feature>
<comment type="similarity">
    <text evidence="2 7">Belongs to the SLU7 family.</text>
</comment>
<protein>
    <recommendedName>
        <fullName evidence="7">Pre-mRNA-splicing factor SLU7</fullName>
    </recommendedName>
</protein>
<name>A0A1Y1JI60_PLAGO</name>
<gene>
    <name evidence="10" type="ORF">PGO_113740</name>
</gene>
<evidence type="ECO:0000313" key="11">
    <source>
        <dbReference type="Proteomes" id="UP000195521"/>
    </source>
</evidence>
<dbReference type="PANTHER" id="PTHR12942:SF2">
    <property type="entry name" value="PRE-MRNA-SPLICING FACTOR SLU7"/>
    <property type="match status" value="1"/>
</dbReference>
<evidence type="ECO:0000256" key="7">
    <source>
        <dbReference type="RuleBase" id="RU367071"/>
    </source>
</evidence>
<feature type="compositionally biased region" description="Basic residues" evidence="8">
    <location>
        <begin position="175"/>
        <end position="187"/>
    </location>
</feature>
<dbReference type="OMA" id="KYAWESQ"/>
<dbReference type="Proteomes" id="UP000195521">
    <property type="component" value="Unassembled WGS sequence"/>
</dbReference>
<evidence type="ECO:0000256" key="1">
    <source>
        <dbReference type="ARBA" id="ARBA00004123"/>
    </source>
</evidence>
<evidence type="ECO:0000256" key="4">
    <source>
        <dbReference type="ARBA" id="ARBA00022728"/>
    </source>
</evidence>
<comment type="function">
    <text evidence="7">Involved in pre-mRNA splicing.</text>
</comment>
<dbReference type="InterPro" id="IPR021715">
    <property type="entry name" value="Slu7_dom"/>
</dbReference>
<dbReference type="GeneID" id="39748652"/>
<evidence type="ECO:0000256" key="3">
    <source>
        <dbReference type="ARBA" id="ARBA00022664"/>
    </source>
</evidence>
<comment type="subunit">
    <text evidence="7">Associated with the spliceosome.</text>
</comment>
<dbReference type="InterPro" id="IPR039974">
    <property type="entry name" value="Splicing_factor_SLU7"/>
</dbReference>
<feature type="compositionally biased region" description="Basic and acidic residues" evidence="8">
    <location>
        <begin position="1"/>
        <end position="32"/>
    </location>
</feature>
<dbReference type="OrthoDB" id="249612at2759"/>
<dbReference type="GO" id="GO:0005681">
    <property type="term" value="C:spliceosomal complex"/>
    <property type="evidence" value="ECO:0007669"/>
    <property type="project" value="UniProtKB-UniRule"/>
</dbReference>
<feature type="compositionally biased region" description="Acidic residues" evidence="8">
    <location>
        <begin position="230"/>
        <end position="258"/>
    </location>
</feature>
<dbReference type="GO" id="GO:0000398">
    <property type="term" value="P:mRNA splicing, via spliceosome"/>
    <property type="evidence" value="ECO:0007669"/>
    <property type="project" value="UniProtKB-UniRule"/>
</dbReference>
<dbReference type="RefSeq" id="XP_028544509.1">
    <property type="nucleotide sequence ID" value="XM_028688708.1"/>
</dbReference>
<keyword evidence="5 7" id="KW-0508">mRNA splicing</keyword>
<keyword evidence="6 7" id="KW-0539">Nucleus</keyword>
<keyword evidence="3 7" id="KW-0507">mRNA processing</keyword>
<organism evidence="10 11">
    <name type="scientific">Plasmodium gonderi</name>
    <dbReference type="NCBI Taxonomy" id="77519"/>
    <lineage>
        <taxon>Eukaryota</taxon>
        <taxon>Sar</taxon>
        <taxon>Alveolata</taxon>
        <taxon>Apicomplexa</taxon>
        <taxon>Aconoidasida</taxon>
        <taxon>Haemosporida</taxon>
        <taxon>Plasmodiidae</taxon>
        <taxon>Plasmodium</taxon>
        <taxon>Plasmodium (Plasmodium)</taxon>
    </lineage>
</organism>
<feature type="compositionally biased region" description="Low complexity" evidence="8">
    <location>
        <begin position="271"/>
        <end position="281"/>
    </location>
</feature>
<reference evidence="11" key="1">
    <citation type="submission" date="2017-04" db="EMBL/GenBank/DDBJ databases">
        <title>Plasmodium gonderi genome.</title>
        <authorList>
            <person name="Arisue N."/>
            <person name="Honma H."/>
            <person name="Kawai S."/>
            <person name="Tougan T."/>
            <person name="Tanabe K."/>
            <person name="Horii T."/>
        </authorList>
    </citation>
    <scope>NUCLEOTIDE SEQUENCE [LARGE SCALE GENOMIC DNA]</scope>
    <source>
        <strain evidence="11">ATCC 30045</strain>
    </source>
</reference>
<dbReference type="EMBL" id="BDQF01000012">
    <property type="protein sequence ID" value="GAW81920.1"/>
    <property type="molecule type" value="Genomic_DNA"/>
</dbReference>